<organism evidence="5 6">
    <name type="scientific">Vibrio furnissii</name>
    <dbReference type="NCBI Taxonomy" id="29494"/>
    <lineage>
        <taxon>Bacteria</taxon>
        <taxon>Pseudomonadati</taxon>
        <taxon>Pseudomonadota</taxon>
        <taxon>Gammaproteobacteria</taxon>
        <taxon>Vibrionales</taxon>
        <taxon>Vibrionaceae</taxon>
        <taxon>Vibrio</taxon>
    </lineage>
</organism>
<evidence type="ECO:0000313" key="5">
    <source>
        <dbReference type="EMBL" id="KQH88168.1"/>
    </source>
</evidence>
<dbReference type="AlphaFoldDB" id="A0A0Q2V605"/>
<evidence type="ECO:0000256" key="1">
    <source>
        <dbReference type="ARBA" id="ARBA00022723"/>
    </source>
</evidence>
<comment type="caution">
    <text evidence="5">The sequence shown here is derived from an EMBL/GenBank/DDBJ whole genome shotgun (WGS) entry which is preliminary data.</text>
</comment>
<keyword evidence="2" id="KW-0378">Hydrolase</keyword>
<dbReference type="GO" id="GO:0005829">
    <property type="term" value="C:cytosol"/>
    <property type="evidence" value="ECO:0007669"/>
    <property type="project" value="TreeGrafter"/>
</dbReference>
<dbReference type="CDD" id="cd09999">
    <property type="entry name" value="Arginase-like_1"/>
    <property type="match status" value="1"/>
</dbReference>
<dbReference type="EMBL" id="LKHS01000001">
    <property type="protein sequence ID" value="KQH88168.1"/>
    <property type="molecule type" value="Genomic_DNA"/>
</dbReference>
<keyword evidence="1" id="KW-0479">Metal-binding</keyword>
<dbReference type="GO" id="GO:0030145">
    <property type="term" value="F:manganese ion binding"/>
    <property type="evidence" value="ECO:0007669"/>
    <property type="project" value="TreeGrafter"/>
</dbReference>
<dbReference type="GO" id="GO:0004053">
    <property type="term" value="F:arginase activity"/>
    <property type="evidence" value="ECO:0007669"/>
    <property type="project" value="TreeGrafter"/>
</dbReference>
<sequence>MSQSNTLRLIFPQWQGGNNEPYFLGAQLLNWLAPQHDGPVETVDVALPQGQTLAVVDGVLARPQLIQQLEDAQAKIQRHQPERIVVLGGDCLVDLAPFAYLNEKYQGDLAVLWVDAHPDIMTPAQFSHAHAMVLGNLLGLGDAQFRSYVAKPVNARNVCYLGVNEPTSWEAQQMNALGLANVSPQQLQAEGSQPLVDWFRSTGAKHLAIHLDLDVLDPNLFRALLFSNVADDPALFDGVAKGKLSMTQVIDALTDMAGVADVVGLGIAEHLPWDALALKTMMARLPLLGNNGSR</sequence>
<reference evidence="5 6" key="1">
    <citation type="submission" date="2015-08" db="EMBL/GenBank/DDBJ databases">
        <title>Antibacterial properties of a collection of Vibrionaceae strains.</title>
        <authorList>
            <person name="Giubergia S."/>
        </authorList>
    </citation>
    <scope>NUCLEOTIDE SEQUENCE [LARGE SCALE GENOMIC DNA]</scope>
    <source>
        <strain evidence="5 6">S0821</strain>
    </source>
</reference>
<evidence type="ECO:0000313" key="6">
    <source>
        <dbReference type="Proteomes" id="UP000051221"/>
    </source>
</evidence>
<name>A0A0Q2V605_VIBFU</name>
<dbReference type="Gene3D" id="3.40.800.10">
    <property type="entry name" value="Ureohydrolase domain"/>
    <property type="match status" value="1"/>
</dbReference>
<keyword evidence="3" id="KW-0464">Manganese</keyword>
<proteinExistence type="inferred from homology"/>
<keyword evidence="6" id="KW-1185">Reference proteome</keyword>
<dbReference type="PROSITE" id="PS51409">
    <property type="entry name" value="ARGINASE_2"/>
    <property type="match status" value="1"/>
</dbReference>
<dbReference type="InterPro" id="IPR023696">
    <property type="entry name" value="Ureohydrolase_dom_sf"/>
</dbReference>
<dbReference type="PANTHER" id="PTHR43782">
    <property type="entry name" value="ARGINASE"/>
    <property type="match status" value="1"/>
</dbReference>
<dbReference type="Proteomes" id="UP000051221">
    <property type="component" value="Unassembled WGS sequence"/>
</dbReference>
<gene>
    <name evidence="5" type="ORF">AMR76_02465</name>
</gene>
<dbReference type="Pfam" id="PF00491">
    <property type="entry name" value="Arginase"/>
    <property type="match status" value="1"/>
</dbReference>
<protein>
    <submittedName>
        <fullName evidence="5">Arginase</fullName>
    </submittedName>
</protein>
<dbReference type="RefSeq" id="WP_055465168.1">
    <property type="nucleotide sequence ID" value="NZ_LKHS01000001.1"/>
</dbReference>
<accession>A0A0Q2V605</accession>
<evidence type="ECO:0000256" key="2">
    <source>
        <dbReference type="ARBA" id="ARBA00022801"/>
    </source>
</evidence>
<dbReference type="SUPFAM" id="SSF52768">
    <property type="entry name" value="Arginase/deacetylase"/>
    <property type="match status" value="1"/>
</dbReference>
<comment type="similarity">
    <text evidence="4">Belongs to the arginase family.</text>
</comment>
<evidence type="ECO:0000256" key="4">
    <source>
        <dbReference type="PROSITE-ProRule" id="PRU00742"/>
    </source>
</evidence>
<dbReference type="PANTHER" id="PTHR43782:SF3">
    <property type="entry name" value="ARGINASE"/>
    <property type="match status" value="1"/>
</dbReference>
<dbReference type="InParanoid" id="A0A0Q2V605"/>
<evidence type="ECO:0000256" key="3">
    <source>
        <dbReference type="ARBA" id="ARBA00023211"/>
    </source>
</evidence>
<dbReference type="InterPro" id="IPR006035">
    <property type="entry name" value="Ureohydrolase"/>
</dbReference>